<evidence type="ECO:0000313" key="2">
    <source>
        <dbReference type="Proteomes" id="UP000253303"/>
    </source>
</evidence>
<dbReference type="Proteomes" id="UP000253303">
    <property type="component" value="Unassembled WGS sequence"/>
</dbReference>
<reference evidence="1 2" key="1">
    <citation type="submission" date="2018-06" db="EMBL/GenBank/DDBJ databases">
        <title>Sphaerisporangium craniellae sp. nov., isolated from a marine sponge in the South China Sea.</title>
        <authorList>
            <person name="Li L."/>
        </authorList>
    </citation>
    <scope>NUCLEOTIDE SEQUENCE [LARGE SCALE GENOMIC DNA]</scope>
    <source>
        <strain evidence="1 2">LHW63015</strain>
    </source>
</reference>
<name>A0A366M565_9ACTN</name>
<evidence type="ECO:0000313" key="1">
    <source>
        <dbReference type="EMBL" id="RBQ21356.1"/>
    </source>
</evidence>
<sequence length="60" mass="6151">MANSAWPSVWAVMASKSAIAEISVPAMDQPGATKSLQGSGSQVGPGGRIFVASFGDWQAR</sequence>
<protein>
    <submittedName>
        <fullName evidence="1">Uncharacterized protein</fullName>
    </submittedName>
</protein>
<accession>A0A366M565</accession>
<gene>
    <name evidence="1" type="ORF">DP939_01150</name>
</gene>
<dbReference type="EMBL" id="QMEY01000001">
    <property type="protein sequence ID" value="RBQ21356.1"/>
    <property type="molecule type" value="Genomic_DNA"/>
</dbReference>
<proteinExistence type="predicted"/>
<keyword evidence="2" id="KW-1185">Reference proteome</keyword>
<organism evidence="1 2">
    <name type="scientific">Spongiactinospora rosea</name>
    <dbReference type="NCBI Taxonomy" id="2248750"/>
    <lineage>
        <taxon>Bacteria</taxon>
        <taxon>Bacillati</taxon>
        <taxon>Actinomycetota</taxon>
        <taxon>Actinomycetes</taxon>
        <taxon>Streptosporangiales</taxon>
        <taxon>Streptosporangiaceae</taxon>
        <taxon>Spongiactinospora</taxon>
    </lineage>
</organism>
<dbReference type="AlphaFoldDB" id="A0A366M565"/>
<comment type="caution">
    <text evidence="1">The sequence shown here is derived from an EMBL/GenBank/DDBJ whole genome shotgun (WGS) entry which is preliminary data.</text>
</comment>